<feature type="region of interest" description="Disordered" evidence="24">
    <location>
        <begin position="90"/>
        <end position="240"/>
    </location>
</feature>
<comment type="caution">
    <text evidence="28">The sequence shown here is derived from an EMBL/GenBank/DDBJ whole genome shotgun (WGS) entry which is preliminary data.</text>
</comment>
<dbReference type="GO" id="GO:0045087">
    <property type="term" value="P:innate immune response"/>
    <property type="evidence" value="ECO:0007669"/>
    <property type="project" value="UniProtKB-KW"/>
</dbReference>
<dbReference type="InterPro" id="IPR013320">
    <property type="entry name" value="ConA-like_dom_sf"/>
</dbReference>
<evidence type="ECO:0000313" key="29">
    <source>
        <dbReference type="Proteomes" id="UP000593571"/>
    </source>
</evidence>
<evidence type="ECO:0000259" key="27">
    <source>
        <dbReference type="PROSITE" id="PS50824"/>
    </source>
</evidence>
<dbReference type="Pfam" id="PF00643">
    <property type="entry name" value="zf-B_box"/>
    <property type="match status" value="1"/>
</dbReference>
<keyword evidence="14" id="KW-0175">Coiled coil</keyword>
<keyword evidence="16" id="KW-0009">Actin-binding</keyword>
<feature type="compositionally biased region" description="Basic and acidic residues" evidence="24">
    <location>
        <begin position="119"/>
        <end position="131"/>
    </location>
</feature>
<reference evidence="28 29" key="1">
    <citation type="journal article" date="2020" name="Nature">
        <title>Six reference-quality genomes reveal evolution of bat adaptations.</title>
        <authorList>
            <person name="Jebb D."/>
            <person name="Huang Z."/>
            <person name="Pippel M."/>
            <person name="Hughes G.M."/>
            <person name="Lavrichenko K."/>
            <person name="Devanna P."/>
            <person name="Winkler S."/>
            <person name="Jermiin L.S."/>
            <person name="Skirmuntt E.C."/>
            <person name="Katzourakis A."/>
            <person name="Burkitt-Gray L."/>
            <person name="Ray D.A."/>
            <person name="Sullivan K.A.M."/>
            <person name="Roscito J.G."/>
            <person name="Kirilenko B.M."/>
            <person name="Davalos L.M."/>
            <person name="Corthals A.P."/>
            <person name="Power M.L."/>
            <person name="Jones G."/>
            <person name="Ransome R.D."/>
            <person name="Dechmann D.K.N."/>
            <person name="Locatelli A.G."/>
            <person name="Puechmaille S.J."/>
            <person name="Fedrigo O."/>
            <person name="Jarvis E.D."/>
            <person name="Hiller M."/>
            <person name="Vernes S.C."/>
            <person name="Myers E.W."/>
            <person name="Teeling E.C."/>
        </authorList>
    </citation>
    <scope>NUCLEOTIDE SEQUENCE [LARGE SCALE GENOMIC DNA]</scope>
    <source>
        <strain evidence="28">MRouAeg1</strain>
        <tissue evidence="28">Muscle</tissue>
    </source>
</reference>
<dbReference type="InterPro" id="IPR004020">
    <property type="entry name" value="DAPIN"/>
</dbReference>
<evidence type="ECO:0000256" key="13">
    <source>
        <dbReference type="ARBA" id="ARBA00022859"/>
    </source>
</evidence>
<keyword evidence="19" id="KW-0966">Cell projection</keyword>
<dbReference type="Pfam" id="PF00622">
    <property type="entry name" value="SPRY"/>
    <property type="match status" value="1"/>
</dbReference>
<keyword evidence="11 23" id="KW-0863">Zinc-finger</keyword>
<evidence type="ECO:0000256" key="12">
    <source>
        <dbReference type="ARBA" id="ARBA00022833"/>
    </source>
</evidence>
<dbReference type="Proteomes" id="UP000593571">
    <property type="component" value="Unassembled WGS sequence"/>
</dbReference>
<evidence type="ECO:0000256" key="24">
    <source>
        <dbReference type="SAM" id="MobiDB-lite"/>
    </source>
</evidence>
<dbReference type="Gene3D" id="3.30.160.60">
    <property type="entry name" value="Classic Zinc Finger"/>
    <property type="match status" value="1"/>
</dbReference>
<organism evidence="28 29">
    <name type="scientific">Rousettus aegyptiacus</name>
    <name type="common">Egyptian fruit bat</name>
    <name type="synonym">Pteropus aegyptiacus</name>
    <dbReference type="NCBI Taxonomy" id="9407"/>
    <lineage>
        <taxon>Eukaryota</taxon>
        <taxon>Metazoa</taxon>
        <taxon>Chordata</taxon>
        <taxon>Craniata</taxon>
        <taxon>Vertebrata</taxon>
        <taxon>Euteleostomi</taxon>
        <taxon>Mammalia</taxon>
        <taxon>Eutheria</taxon>
        <taxon>Laurasiatheria</taxon>
        <taxon>Chiroptera</taxon>
        <taxon>Yinpterochiroptera</taxon>
        <taxon>Pteropodoidea</taxon>
        <taxon>Pteropodidae</taxon>
        <taxon>Rousettinae</taxon>
        <taxon>Rousettus</taxon>
    </lineage>
</organism>
<dbReference type="InterPro" id="IPR011029">
    <property type="entry name" value="DEATH-like_dom_sf"/>
</dbReference>
<dbReference type="Pfam" id="PF02758">
    <property type="entry name" value="PYRIN"/>
    <property type="match status" value="1"/>
</dbReference>
<evidence type="ECO:0000256" key="21">
    <source>
        <dbReference type="ARBA" id="ARBA00066012"/>
    </source>
</evidence>
<evidence type="ECO:0000256" key="18">
    <source>
        <dbReference type="ARBA" id="ARBA00023242"/>
    </source>
</evidence>
<dbReference type="GO" id="GO:0005634">
    <property type="term" value="C:nucleus"/>
    <property type="evidence" value="ECO:0007669"/>
    <property type="project" value="UniProtKB-SubCell"/>
</dbReference>
<dbReference type="GO" id="GO:0032731">
    <property type="term" value="P:positive regulation of interleukin-1 beta production"/>
    <property type="evidence" value="ECO:0007669"/>
    <property type="project" value="UniProtKB-ARBA"/>
</dbReference>
<keyword evidence="20" id="KW-0968">Cytoplasmic vesicle</keyword>
<keyword evidence="18" id="KW-0539">Nucleus</keyword>
<dbReference type="SUPFAM" id="SSF49899">
    <property type="entry name" value="Concanavalin A-like lectins/glucanases"/>
    <property type="match status" value="1"/>
</dbReference>
<keyword evidence="7" id="KW-0597">Phosphoprotein</keyword>
<dbReference type="CDD" id="cd08321">
    <property type="entry name" value="Pyrin_ASC-like"/>
    <property type="match status" value="1"/>
</dbReference>
<evidence type="ECO:0000256" key="10">
    <source>
        <dbReference type="ARBA" id="ARBA00022723"/>
    </source>
</evidence>
<evidence type="ECO:0000259" key="26">
    <source>
        <dbReference type="PROSITE" id="PS50188"/>
    </source>
</evidence>
<name>A0A7J8F1F5_ROUAE</name>
<dbReference type="Gene3D" id="1.10.533.10">
    <property type="entry name" value="Death Domain, Fas"/>
    <property type="match status" value="1"/>
</dbReference>
<evidence type="ECO:0000256" key="4">
    <source>
        <dbReference type="ARBA" id="ARBA00004466"/>
    </source>
</evidence>
<dbReference type="SMART" id="SM01289">
    <property type="entry name" value="PYRIN"/>
    <property type="match status" value="1"/>
</dbReference>
<keyword evidence="8" id="KW-0399">Innate immunity</keyword>
<protein>
    <recommendedName>
        <fullName evidence="22">Pyrin</fullName>
    </recommendedName>
</protein>
<dbReference type="GO" id="GO:0005874">
    <property type="term" value="C:microtubule"/>
    <property type="evidence" value="ECO:0007669"/>
    <property type="project" value="UniProtKB-KW"/>
</dbReference>
<evidence type="ECO:0000256" key="2">
    <source>
        <dbReference type="ARBA" id="ARBA00004245"/>
    </source>
</evidence>
<feature type="domain" description="B box-type" evidence="25">
    <location>
        <begin position="400"/>
        <end position="442"/>
    </location>
</feature>
<dbReference type="InterPro" id="IPR043136">
    <property type="entry name" value="B30.2/SPRY_sf"/>
</dbReference>
<dbReference type="InterPro" id="IPR001870">
    <property type="entry name" value="B30.2/SPRY"/>
</dbReference>
<dbReference type="GO" id="GO:0006954">
    <property type="term" value="P:inflammatory response"/>
    <property type="evidence" value="ECO:0007669"/>
    <property type="project" value="UniProtKB-KW"/>
</dbReference>
<dbReference type="GO" id="GO:0003779">
    <property type="term" value="F:actin binding"/>
    <property type="evidence" value="ECO:0007669"/>
    <property type="project" value="UniProtKB-KW"/>
</dbReference>
<evidence type="ECO:0000256" key="9">
    <source>
        <dbReference type="ARBA" id="ARBA00022701"/>
    </source>
</evidence>
<sequence>MAKTPSDHLLYSLEELVPYDFEKFKFKLQNISLEKVPSRIPRSQLQTARPVKLADLLVTHYGEKYAVRLTLQVLKAINQHLLAEELHRATGPEDPIQDSGTSCAEVSCSSGENNFKNPRILDDPEGDRQRQSGDGATSLPASQPEAGRGTQKKPQGKRRDQKSSEGLDMQGKPGSKGVILPSKRSPLPSKLQGEKGNNSSVRLRRNASSAGRLQGLSSGSSTGSLGRKESKISEANLPSKTRPKSLEFTISLGEREPLNPDILFPQEKIRSETLDSTATPSEVATLDVGAAVAPERGSRNSEHCVILPRNTLPNISLAKEEKTWRPQDEAVCTLCCAQGDLVDGTCTHDSCSCSIASRDPKVSGVHSPSCPKCQASLSEKHSGHCKQQEGLQMASLRAWEPLPQCERHMKQLRLLFCEDHGETICLICSLSQEHRGHQVRPIEEAALEYKEQIQKQLEHLKELKKYGEEQKLQGDKDTANYLKLIETQKQKVRYQLEQLYQFLKQQEQLFVAWLEDLGQTIGQVWETYDNQVSRDIALLNEPIEELEAKQCQSEWELMQDIGVTLYRAKMVTTPKPWATLPEVKENVHLLYQKSEFVEKSMKHFSENLRSEMETFSVPKLIGAQAHAVNVILDVETAHPNLIFSDDLKSVRLGNKWNYLPDSPERFDSCIITLGSPSFFSGCHYWEVDVGDKTGWILGICKTSVNRKGSITLSPENGYWVMMMMKRNEYQASTFPPTRLQMREPPRCVGIFLDYQAGEISFYNVTAKSHIYTFTSFSFSGPLQPIFSPGTHNGGKNTEPLTICPVGCQGPH</sequence>
<keyword evidence="6" id="KW-0963">Cytoplasm</keyword>
<keyword evidence="15" id="KW-0395">Inflammatory response</keyword>
<evidence type="ECO:0000256" key="7">
    <source>
        <dbReference type="ARBA" id="ARBA00022553"/>
    </source>
</evidence>
<evidence type="ECO:0000256" key="3">
    <source>
        <dbReference type="ARBA" id="ARBA00004419"/>
    </source>
</evidence>
<keyword evidence="13" id="KW-0391">Immunity</keyword>
<dbReference type="Gene3D" id="2.60.120.920">
    <property type="match status" value="1"/>
</dbReference>
<comment type="subunit">
    <text evidence="21">Homotrimer. Interacts (via the B box-type zinc finger) with PSTPIP1. Interacts (via the B30.2/SPRY domain) with several components of the inflammasome complex, including CASP1 p20 and p10 subunits, CASP5, PYCARD, NLRP1, NLRP2 and NLRP3, as well as with unprocessed IL1B; this interaction may lead to autophagic degradation of these proteins. Component of the AIM2 PANoptosome complex, a multiprotein complex that drives inflammatory cell death (PANoptosis). Interacts with NFKBIA and RELA. Interacts weakly with VASP and ACTR3. Interacts with active ULK1 (phosphorylated on 'Ser-317') and BECN1 simultaneously. Also interacts with ATG16L1 (via WD repeats), and with ATG8 family members, including GABARAP, GABARAPL1 and, to a lesser extent, GABARAPL2, MAP1LC3A/LC3A and MAP1LC3C/LC3C. Interacts with TRIM21. Interacts with YWHAB, YWHAE, YWHAG, YWHAH, YWHAQ and YWHAZ; the interaction is required for the down-regulation of pyrin pro-inflammatory activity.</text>
</comment>
<dbReference type="GO" id="GO:0001726">
    <property type="term" value="C:ruffle"/>
    <property type="evidence" value="ECO:0007669"/>
    <property type="project" value="UniProtKB-SubCell"/>
</dbReference>
<evidence type="ECO:0000313" key="28">
    <source>
        <dbReference type="EMBL" id="KAF6441450.1"/>
    </source>
</evidence>
<evidence type="ECO:0000256" key="20">
    <source>
        <dbReference type="ARBA" id="ARBA00023329"/>
    </source>
</evidence>
<evidence type="ECO:0000256" key="11">
    <source>
        <dbReference type="ARBA" id="ARBA00022771"/>
    </source>
</evidence>
<evidence type="ECO:0000256" key="5">
    <source>
        <dbReference type="ARBA" id="ARBA00004510"/>
    </source>
</evidence>
<dbReference type="InterPro" id="IPR006574">
    <property type="entry name" value="PRY"/>
</dbReference>
<evidence type="ECO:0000256" key="22">
    <source>
        <dbReference type="ARBA" id="ARBA00071077"/>
    </source>
</evidence>
<accession>A0A7J8F1F5</accession>
<dbReference type="InterPro" id="IPR000315">
    <property type="entry name" value="Znf_B-box"/>
</dbReference>
<evidence type="ECO:0000256" key="17">
    <source>
        <dbReference type="ARBA" id="ARBA00023212"/>
    </source>
</evidence>
<evidence type="ECO:0000256" key="19">
    <source>
        <dbReference type="ARBA" id="ARBA00023273"/>
    </source>
</evidence>
<evidence type="ECO:0000256" key="1">
    <source>
        <dbReference type="ARBA" id="ARBA00004123"/>
    </source>
</evidence>
<feature type="compositionally biased region" description="Polar residues" evidence="24">
    <location>
        <begin position="132"/>
        <end position="141"/>
    </location>
</feature>
<comment type="subcellular location">
    <subcellularLocation>
        <location evidence="5">Cell projection</location>
        <location evidence="5">Lamellipodium</location>
    </subcellularLocation>
    <subcellularLocation>
        <location evidence="4">Cell projection</location>
        <location evidence="4">Ruffle</location>
    </subcellularLocation>
    <subcellularLocation>
        <location evidence="2">Cytoplasm</location>
        <location evidence="2">Cytoskeleton</location>
    </subcellularLocation>
    <subcellularLocation>
        <location evidence="3">Cytoplasmic vesicle</location>
        <location evidence="3">Autophagosome</location>
    </subcellularLocation>
    <subcellularLocation>
        <location evidence="1">Nucleus</location>
    </subcellularLocation>
</comment>
<dbReference type="GO" id="GO:0008270">
    <property type="term" value="F:zinc ion binding"/>
    <property type="evidence" value="ECO:0007669"/>
    <property type="project" value="UniProtKB-KW"/>
</dbReference>
<evidence type="ECO:0000256" key="14">
    <source>
        <dbReference type="ARBA" id="ARBA00023054"/>
    </source>
</evidence>
<dbReference type="PANTHER" id="PTHR24103">
    <property type="entry name" value="E3 UBIQUITIN-PROTEIN LIGASE TRIM"/>
    <property type="match status" value="1"/>
</dbReference>
<dbReference type="PRINTS" id="PR01407">
    <property type="entry name" value="BUTYPHLNCDUF"/>
</dbReference>
<dbReference type="SMART" id="SM00589">
    <property type="entry name" value="PRY"/>
    <property type="match status" value="1"/>
</dbReference>
<proteinExistence type="predicted"/>
<keyword evidence="9" id="KW-0493">Microtubule</keyword>
<evidence type="ECO:0000259" key="25">
    <source>
        <dbReference type="PROSITE" id="PS50119"/>
    </source>
</evidence>
<dbReference type="EMBL" id="JACASE010000008">
    <property type="protein sequence ID" value="KAF6441450.1"/>
    <property type="molecule type" value="Genomic_DNA"/>
</dbReference>
<dbReference type="SUPFAM" id="SSF47986">
    <property type="entry name" value="DEATH domain"/>
    <property type="match status" value="1"/>
</dbReference>
<dbReference type="PROSITE" id="PS50119">
    <property type="entry name" value="ZF_BBOX"/>
    <property type="match status" value="1"/>
</dbReference>
<dbReference type="FunFam" id="1.10.533.10:FF:000048">
    <property type="entry name" value="MEFV, pyrin innate immunity regulator"/>
    <property type="match status" value="1"/>
</dbReference>
<feature type="compositionally biased region" description="Low complexity" evidence="24">
    <location>
        <begin position="208"/>
        <end position="225"/>
    </location>
</feature>
<keyword evidence="10" id="KW-0479">Metal-binding</keyword>
<dbReference type="CDD" id="cd15813">
    <property type="entry name" value="SPRY_PRY_TRIM20"/>
    <property type="match status" value="1"/>
</dbReference>
<dbReference type="InterPro" id="IPR003877">
    <property type="entry name" value="SPRY_dom"/>
</dbReference>
<feature type="domain" description="B30.2/SPRY" evidence="26">
    <location>
        <begin position="610"/>
        <end position="805"/>
    </location>
</feature>
<dbReference type="PROSITE" id="PS50824">
    <property type="entry name" value="DAPIN"/>
    <property type="match status" value="1"/>
</dbReference>
<feature type="domain" description="Pyrin" evidence="27">
    <location>
        <begin position="1"/>
        <end position="92"/>
    </location>
</feature>
<dbReference type="GO" id="GO:0030027">
    <property type="term" value="C:lamellipodium"/>
    <property type="evidence" value="ECO:0007669"/>
    <property type="project" value="UniProtKB-SubCell"/>
</dbReference>
<dbReference type="GO" id="GO:0050727">
    <property type="term" value="P:regulation of inflammatory response"/>
    <property type="evidence" value="ECO:0007669"/>
    <property type="project" value="UniProtKB-ARBA"/>
</dbReference>
<keyword evidence="29" id="KW-1185">Reference proteome</keyword>
<dbReference type="FunFam" id="2.60.120.920:FF:000004">
    <property type="entry name" value="Butyrophilin subfamily 1 member A1"/>
    <property type="match status" value="1"/>
</dbReference>
<evidence type="ECO:0000256" key="6">
    <source>
        <dbReference type="ARBA" id="ARBA00022490"/>
    </source>
</evidence>
<evidence type="ECO:0000256" key="16">
    <source>
        <dbReference type="ARBA" id="ARBA00023203"/>
    </source>
</evidence>
<dbReference type="GO" id="GO:0031410">
    <property type="term" value="C:cytoplasmic vesicle"/>
    <property type="evidence" value="ECO:0007669"/>
    <property type="project" value="UniProtKB-KW"/>
</dbReference>
<evidence type="ECO:0000256" key="23">
    <source>
        <dbReference type="PROSITE-ProRule" id="PRU00024"/>
    </source>
</evidence>
<dbReference type="GO" id="GO:0005776">
    <property type="term" value="C:autophagosome"/>
    <property type="evidence" value="ECO:0007669"/>
    <property type="project" value="UniProtKB-SubCell"/>
</dbReference>
<dbReference type="AlphaFoldDB" id="A0A7J8F1F5"/>
<feature type="compositionally biased region" description="Polar residues" evidence="24">
    <location>
        <begin position="98"/>
        <end position="116"/>
    </location>
</feature>
<dbReference type="InterPro" id="IPR050143">
    <property type="entry name" value="TRIM/RBCC"/>
</dbReference>
<dbReference type="PROSITE" id="PS50188">
    <property type="entry name" value="B302_SPRY"/>
    <property type="match status" value="1"/>
</dbReference>
<evidence type="ECO:0000256" key="15">
    <source>
        <dbReference type="ARBA" id="ARBA00023198"/>
    </source>
</evidence>
<keyword evidence="12" id="KW-0862">Zinc</keyword>
<dbReference type="SMART" id="SM00336">
    <property type="entry name" value="BBOX"/>
    <property type="match status" value="1"/>
</dbReference>
<dbReference type="SMART" id="SM00449">
    <property type="entry name" value="SPRY"/>
    <property type="match status" value="1"/>
</dbReference>
<dbReference type="SUPFAM" id="SSF57845">
    <property type="entry name" value="B-box zinc-binding domain"/>
    <property type="match status" value="1"/>
</dbReference>
<dbReference type="Pfam" id="PF13765">
    <property type="entry name" value="PRY"/>
    <property type="match status" value="1"/>
</dbReference>
<gene>
    <name evidence="28" type="ORF">HJG63_013185</name>
</gene>
<dbReference type="InterPro" id="IPR003879">
    <property type="entry name" value="Butyrophylin_SPRY"/>
</dbReference>
<keyword evidence="17" id="KW-0206">Cytoskeleton</keyword>
<evidence type="ECO:0000256" key="8">
    <source>
        <dbReference type="ARBA" id="ARBA00022588"/>
    </source>
</evidence>